<keyword evidence="4" id="KW-1185">Reference proteome</keyword>
<reference evidence="3 4" key="1">
    <citation type="submission" date="2021-05" db="EMBL/GenBank/DDBJ databases">
        <title>The draft genome of Geobacter chapellei DSM 13688.</title>
        <authorList>
            <person name="Xu Z."/>
            <person name="Masuda Y."/>
            <person name="Itoh H."/>
            <person name="Senoo K."/>
        </authorList>
    </citation>
    <scope>NUCLEOTIDE SEQUENCE [LARGE SCALE GENOMIC DNA]</scope>
    <source>
        <strain evidence="3 4">DSM 13688</strain>
    </source>
</reference>
<gene>
    <name evidence="3" type="ORF">KJB30_06950</name>
</gene>
<dbReference type="RefSeq" id="WP_214297298.1">
    <property type="nucleotide sequence ID" value="NZ_JAHDYS010000005.1"/>
</dbReference>
<dbReference type="SUPFAM" id="SSF55073">
    <property type="entry name" value="Nucleotide cyclase"/>
    <property type="match status" value="1"/>
</dbReference>
<comment type="caution">
    <text evidence="3">The sequence shown here is derived from an EMBL/GenBank/DDBJ whole genome shotgun (WGS) entry which is preliminary data.</text>
</comment>
<dbReference type="InterPro" id="IPR038318">
    <property type="entry name" value="KdpD_sf"/>
</dbReference>
<evidence type="ECO:0000256" key="1">
    <source>
        <dbReference type="SAM" id="Phobius"/>
    </source>
</evidence>
<evidence type="ECO:0000313" key="3">
    <source>
        <dbReference type="EMBL" id="MBT1071513.1"/>
    </source>
</evidence>
<organism evidence="3 4">
    <name type="scientific">Pelotalea chapellei</name>
    <dbReference type="NCBI Taxonomy" id="44671"/>
    <lineage>
        <taxon>Bacteria</taxon>
        <taxon>Pseudomonadati</taxon>
        <taxon>Thermodesulfobacteriota</taxon>
        <taxon>Desulfuromonadia</taxon>
        <taxon>Geobacterales</taxon>
        <taxon>Geobacteraceae</taxon>
        <taxon>Pelotalea</taxon>
    </lineage>
</organism>
<feature type="domain" description="GGDEF" evidence="2">
    <location>
        <begin position="155"/>
        <end position="284"/>
    </location>
</feature>
<keyword evidence="1" id="KW-1133">Transmembrane helix</keyword>
<dbReference type="Pfam" id="PF00990">
    <property type="entry name" value="GGDEF"/>
    <property type="match status" value="1"/>
</dbReference>
<dbReference type="SMART" id="SM00267">
    <property type="entry name" value="GGDEF"/>
    <property type="match status" value="1"/>
</dbReference>
<sequence>MKPFWKYEARLQEYFNKKTIVLGWGVSGILAVAAADYLIHPEYSLSLFYLLPVVLVAWFGGRTTGMLFSLFAALAWLVAGLLEKTYHDYPIALYWNDLMELSFFLIVSFTLSALKNALEQEKNSARTDHLTGISNRRNFYDLVDLELSISSRYGHPFTIISIDIDNFKTVNDTMGHLAGDTLLRMVAATMKDNIRTSDMVARLGGDEFAIFLPETGNKAAEAVILKVKNGLMAAVQHDWPVTFSIGMVTFVKPPATVDGMIARADGLMYEAKVGGKDKIRHEIVG</sequence>
<dbReference type="PANTHER" id="PTHR46663">
    <property type="entry name" value="DIGUANYLATE CYCLASE DGCT-RELATED"/>
    <property type="match status" value="1"/>
</dbReference>
<name>A0ABS5U795_9BACT</name>
<feature type="transmembrane region" description="Helical" evidence="1">
    <location>
        <begin position="45"/>
        <end position="61"/>
    </location>
</feature>
<dbReference type="InterPro" id="IPR052163">
    <property type="entry name" value="DGC-Regulatory_Protein"/>
</dbReference>
<dbReference type="PROSITE" id="PS50887">
    <property type="entry name" value="GGDEF"/>
    <property type="match status" value="1"/>
</dbReference>
<keyword evidence="1" id="KW-0472">Membrane</keyword>
<dbReference type="InterPro" id="IPR000160">
    <property type="entry name" value="GGDEF_dom"/>
</dbReference>
<evidence type="ECO:0000259" key="2">
    <source>
        <dbReference type="PROSITE" id="PS50887"/>
    </source>
</evidence>
<feature type="transmembrane region" description="Helical" evidence="1">
    <location>
        <begin position="66"/>
        <end position="82"/>
    </location>
</feature>
<dbReference type="InterPro" id="IPR043128">
    <property type="entry name" value="Rev_trsase/Diguanyl_cyclase"/>
</dbReference>
<dbReference type="Proteomes" id="UP000784128">
    <property type="component" value="Unassembled WGS sequence"/>
</dbReference>
<dbReference type="Gene3D" id="1.20.120.620">
    <property type="entry name" value="Backbone structure of the membrane domain of e. Coli histidine kinase receptor kdpd"/>
    <property type="match status" value="1"/>
</dbReference>
<keyword evidence="1" id="KW-0812">Transmembrane</keyword>
<dbReference type="Gene3D" id="3.30.70.270">
    <property type="match status" value="1"/>
</dbReference>
<feature type="transmembrane region" description="Helical" evidence="1">
    <location>
        <begin position="94"/>
        <end position="114"/>
    </location>
</feature>
<feature type="transmembrane region" description="Helical" evidence="1">
    <location>
        <begin position="21"/>
        <end position="39"/>
    </location>
</feature>
<dbReference type="InterPro" id="IPR029787">
    <property type="entry name" value="Nucleotide_cyclase"/>
</dbReference>
<proteinExistence type="predicted"/>
<dbReference type="CDD" id="cd01949">
    <property type="entry name" value="GGDEF"/>
    <property type="match status" value="1"/>
</dbReference>
<dbReference type="EMBL" id="JAHDYS010000005">
    <property type="protein sequence ID" value="MBT1071513.1"/>
    <property type="molecule type" value="Genomic_DNA"/>
</dbReference>
<evidence type="ECO:0000313" key="4">
    <source>
        <dbReference type="Proteomes" id="UP000784128"/>
    </source>
</evidence>
<protein>
    <submittedName>
        <fullName evidence="3">GGDEF domain-containing protein</fullName>
    </submittedName>
</protein>
<dbReference type="NCBIfam" id="TIGR00254">
    <property type="entry name" value="GGDEF"/>
    <property type="match status" value="1"/>
</dbReference>
<dbReference type="PANTHER" id="PTHR46663:SF4">
    <property type="entry name" value="DIGUANYLATE CYCLASE DGCT-RELATED"/>
    <property type="match status" value="1"/>
</dbReference>
<accession>A0ABS5U795</accession>